<dbReference type="Pfam" id="PF00892">
    <property type="entry name" value="EamA"/>
    <property type="match status" value="1"/>
</dbReference>
<protein>
    <recommendedName>
        <fullName evidence="3">EamA domain-containing protein</fullName>
    </recommendedName>
</protein>
<evidence type="ECO:0000256" key="1">
    <source>
        <dbReference type="SAM" id="Phobius"/>
    </source>
</evidence>
<keyword evidence="1" id="KW-0472">Membrane</keyword>
<feature type="signal peptide" evidence="2">
    <location>
        <begin position="1"/>
        <end position="23"/>
    </location>
</feature>
<name>A0A2T7G079_9RHOB</name>
<dbReference type="SUPFAM" id="SSF103481">
    <property type="entry name" value="Multidrug resistance efflux transporter EmrE"/>
    <property type="match status" value="2"/>
</dbReference>
<feature type="transmembrane region" description="Helical" evidence="1">
    <location>
        <begin position="117"/>
        <end position="133"/>
    </location>
</feature>
<dbReference type="Proteomes" id="UP000244817">
    <property type="component" value="Unassembled WGS sequence"/>
</dbReference>
<organism evidence="4 5">
    <name type="scientific">Thalassorhabdomicrobium marinisediminis</name>
    <dbReference type="NCBI Taxonomy" id="2170577"/>
    <lineage>
        <taxon>Bacteria</taxon>
        <taxon>Pseudomonadati</taxon>
        <taxon>Pseudomonadota</taxon>
        <taxon>Alphaproteobacteria</taxon>
        <taxon>Rhodobacterales</taxon>
        <taxon>Paracoccaceae</taxon>
        <taxon>Thalassorhabdomicrobium</taxon>
    </lineage>
</organism>
<dbReference type="RefSeq" id="WP_108639866.1">
    <property type="nucleotide sequence ID" value="NZ_QCYG01000002.1"/>
</dbReference>
<feature type="transmembrane region" description="Helical" evidence="1">
    <location>
        <begin position="209"/>
        <end position="229"/>
    </location>
</feature>
<evidence type="ECO:0000313" key="4">
    <source>
        <dbReference type="EMBL" id="PVA07824.1"/>
    </source>
</evidence>
<feature type="transmembrane region" description="Helical" evidence="1">
    <location>
        <begin position="235"/>
        <end position="255"/>
    </location>
</feature>
<proteinExistence type="predicted"/>
<evidence type="ECO:0000259" key="3">
    <source>
        <dbReference type="Pfam" id="PF00892"/>
    </source>
</evidence>
<dbReference type="InterPro" id="IPR000620">
    <property type="entry name" value="EamA_dom"/>
</dbReference>
<keyword evidence="1" id="KW-0812">Transmembrane</keyword>
<dbReference type="GO" id="GO:0016020">
    <property type="term" value="C:membrane"/>
    <property type="evidence" value="ECO:0007669"/>
    <property type="project" value="InterPro"/>
</dbReference>
<dbReference type="AlphaFoldDB" id="A0A2T7G079"/>
<feature type="transmembrane region" description="Helical" evidence="1">
    <location>
        <begin position="145"/>
        <end position="161"/>
    </location>
</feature>
<dbReference type="InterPro" id="IPR037185">
    <property type="entry name" value="EmrE-like"/>
</dbReference>
<comment type="caution">
    <text evidence="4">The sequence shown here is derived from an EMBL/GenBank/DDBJ whole genome shotgun (WGS) entry which is preliminary data.</text>
</comment>
<feature type="transmembrane region" description="Helical" evidence="1">
    <location>
        <begin position="173"/>
        <end position="193"/>
    </location>
</feature>
<dbReference type="Gene3D" id="1.10.3730.20">
    <property type="match status" value="2"/>
</dbReference>
<evidence type="ECO:0000313" key="5">
    <source>
        <dbReference type="Proteomes" id="UP000244817"/>
    </source>
</evidence>
<evidence type="ECO:0000256" key="2">
    <source>
        <dbReference type="SAM" id="SignalP"/>
    </source>
</evidence>
<feature type="chain" id="PRO_5015488388" description="EamA domain-containing protein" evidence="2">
    <location>
        <begin position="24"/>
        <end position="282"/>
    </location>
</feature>
<dbReference type="OrthoDB" id="9783707at2"/>
<feature type="transmembrane region" description="Helical" evidence="1">
    <location>
        <begin position="262"/>
        <end position="281"/>
    </location>
</feature>
<accession>A0A2T7G079</accession>
<reference evidence="4 5" key="1">
    <citation type="submission" date="2018-04" db="EMBL/GenBank/DDBJ databases">
        <title>Pelagivirga bohaiensis gen. nov., sp. nov., a bacterium isolated from the Bohai Sea.</title>
        <authorList>
            <person name="Ji X."/>
        </authorList>
    </citation>
    <scope>NUCLEOTIDE SEQUENCE [LARGE SCALE GENOMIC DNA]</scope>
    <source>
        <strain evidence="4 5">BH-SD16</strain>
    </source>
</reference>
<keyword evidence="1" id="KW-1133">Transmembrane helix</keyword>
<feature type="domain" description="EamA" evidence="3">
    <location>
        <begin position="146"/>
        <end position="278"/>
    </location>
</feature>
<feature type="transmembrane region" description="Helical" evidence="1">
    <location>
        <begin position="91"/>
        <end position="111"/>
    </location>
</feature>
<sequence length="282" mass="29718">MSTVVILTTLLAALLHASWNAMAKGAADKHLSMAGVIIGHLPYAALGLFLAPAPDPAAYPYLLGSLVFHFGYQIFLINAYRLGDLTQVYPVARGIAPLIVAVVSVTLLNVVLGWPEVLAVVLIGTGLLSLGLVRGSGGARNPKAALVAAITGCFIAGYSLVDGLGARAAGTAVGFYSWAAIGNAVVFAVFLRLRKPGTLRRLFTPEGRFVLTVGGLASYIAYVLVVWGFTQAPIALVTALRETSIVFALFIGVVFMKERLDVFKLGSTFLTLIGAILLRFAR</sequence>
<gene>
    <name evidence="4" type="ORF">DC363_04160</name>
</gene>
<dbReference type="EMBL" id="QCYG01000002">
    <property type="protein sequence ID" value="PVA07824.1"/>
    <property type="molecule type" value="Genomic_DNA"/>
</dbReference>
<keyword evidence="5" id="KW-1185">Reference proteome</keyword>
<keyword evidence="2" id="KW-0732">Signal</keyword>
<feature type="transmembrane region" description="Helical" evidence="1">
    <location>
        <begin position="58"/>
        <end position="79"/>
    </location>
</feature>